<dbReference type="RefSeq" id="WP_321545438.1">
    <property type="nucleotide sequence ID" value="NZ_JAXIVS010000003.1"/>
</dbReference>
<keyword evidence="2" id="KW-0408">Iron</keyword>
<keyword evidence="2" id="KW-0560">Oxidoreductase</keyword>
<comment type="caution">
    <text evidence="3">The sequence shown here is derived from an EMBL/GenBank/DDBJ whole genome shotgun (WGS) entry which is preliminary data.</text>
</comment>
<dbReference type="Gene3D" id="1.10.630.10">
    <property type="entry name" value="Cytochrome P450"/>
    <property type="match status" value="1"/>
</dbReference>
<dbReference type="PANTHER" id="PTHR46696:SF1">
    <property type="entry name" value="CYTOCHROME P450 YJIB-RELATED"/>
    <property type="match status" value="1"/>
</dbReference>
<organism evidence="3 4">
    <name type="scientific">Hyalangium rubrum</name>
    <dbReference type="NCBI Taxonomy" id="3103134"/>
    <lineage>
        <taxon>Bacteria</taxon>
        <taxon>Pseudomonadati</taxon>
        <taxon>Myxococcota</taxon>
        <taxon>Myxococcia</taxon>
        <taxon>Myxococcales</taxon>
        <taxon>Cystobacterineae</taxon>
        <taxon>Archangiaceae</taxon>
        <taxon>Hyalangium</taxon>
    </lineage>
</organism>
<keyword evidence="2" id="KW-0349">Heme</keyword>
<proteinExistence type="inferred from homology"/>
<accession>A0ABU5H093</accession>
<dbReference type="InterPro" id="IPR002397">
    <property type="entry name" value="Cyt_P450_B"/>
</dbReference>
<dbReference type="SUPFAM" id="SSF48264">
    <property type="entry name" value="Cytochrome P450"/>
    <property type="match status" value="1"/>
</dbReference>
<protein>
    <submittedName>
        <fullName evidence="3">Cytochrome P450</fullName>
    </submittedName>
</protein>
<dbReference type="PANTHER" id="PTHR46696">
    <property type="entry name" value="P450, PUTATIVE (EUROFUNG)-RELATED"/>
    <property type="match status" value="1"/>
</dbReference>
<evidence type="ECO:0000256" key="1">
    <source>
        <dbReference type="ARBA" id="ARBA00010617"/>
    </source>
</evidence>
<keyword evidence="2" id="KW-0503">Monooxygenase</keyword>
<dbReference type="InterPro" id="IPR001128">
    <property type="entry name" value="Cyt_P450"/>
</dbReference>
<dbReference type="Pfam" id="PF00067">
    <property type="entry name" value="p450"/>
    <property type="match status" value="1"/>
</dbReference>
<dbReference type="Proteomes" id="UP001291309">
    <property type="component" value="Unassembled WGS sequence"/>
</dbReference>
<dbReference type="EMBL" id="JAXIVS010000003">
    <property type="protein sequence ID" value="MDY7226711.1"/>
    <property type="molecule type" value="Genomic_DNA"/>
</dbReference>
<reference evidence="3 4" key="1">
    <citation type="submission" date="2023-12" db="EMBL/GenBank/DDBJ databases">
        <title>the genome sequence of Hyalangium sp. s54d21.</title>
        <authorList>
            <person name="Zhang X."/>
        </authorList>
    </citation>
    <scope>NUCLEOTIDE SEQUENCE [LARGE SCALE GENOMIC DNA]</scope>
    <source>
        <strain evidence="4">s54d21</strain>
    </source>
</reference>
<name>A0ABU5H093_9BACT</name>
<dbReference type="InterPro" id="IPR017972">
    <property type="entry name" value="Cyt_P450_CS"/>
</dbReference>
<gene>
    <name evidence="3" type="ORF">SYV04_09945</name>
</gene>
<dbReference type="PRINTS" id="PR00359">
    <property type="entry name" value="BP450"/>
</dbReference>
<comment type="similarity">
    <text evidence="1 2">Belongs to the cytochrome P450 family.</text>
</comment>
<keyword evidence="2" id="KW-0479">Metal-binding</keyword>
<evidence type="ECO:0000256" key="2">
    <source>
        <dbReference type="RuleBase" id="RU000461"/>
    </source>
</evidence>
<sequence>MYAPAPLTPDALHQHVGFGLGTHFCLGAPLARLEARILLNALLDRFPEVRRGASATSRCPSCLAEPRS</sequence>
<evidence type="ECO:0000313" key="4">
    <source>
        <dbReference type="Proteomes" id="UP001291309"/>
    </source>
</evidence>
<keyword evidence="4" id="KW-1185">Reference proteome</keyword>
<dbReference type="InterPro" id="IPR036396">
    <property type="entry name" value="Cyt_P450_sf"/>
</dbReference>
<evidence type="ECO:0000313" key="3">
    <source>
        <dbReference type="EMBL" id="MDY7226711.1"/>
    </source>
</evidence>
<dbReference type="PROSITE" id="PS00086">
    <property type="entry name" value="CYTOCHROME_P450"/>
    <property type="match status" value="1"/>
</dbReference>